<dbReference type="Proteomes" id="UP000194761">
    <property type="component" value="Unassembled WGS sequence"/>
</dbReference>
<dbReference type="AlphaFoldDB" id="A0A243RMA0"/>
<proteinExistence type="predicted"/>
<gene>
    <name evidence="1" type="ORF">CA984_16435</name>
</gene>
<organism evidence="1 2">
    <name type="scientific">Streptosporangium minutum</name>
    <dbReference type="NCBI Taxonomy" id="569862"/>
    <lineage>
        <taxon>Bacteria</taxon>
        <taxon>Bacillati</taxon>
        <taxon>Actinomycetota</taxon>
        <taxon>Actinomycetes</taxon>
        <taxon>Streptosporangiales</taxon>
        <taxon>Streptosporangiaceae</taxon>
        <taxon>Streptosporangium</taxon>
    </lineage>
</organism>
<protein>
    <submittedName>
        <fullName evidence="1">Uncharacterized protein</fullName>
    </submittedName>
</protein>
<dbReference type="EMBL" id="NGFP01000066">
    <property type="protein sequence ID" value="OUC96066.1"/>
    <property type="molecule type" value="Genomic_DNA"/>
</dbReference>
<dbReference type="RefSeq" id="WP_086573122.1">
    <property type="nucleotide sequence ID" value="NZ_NGFP01000066.1"/>
</dbReference>
<evidence type="ECO:0000313" key="2">
    <source>
        <dbReference type="Proteomes" id="UP000194761"/>
    </source>
</evidence>
<reference evidence="1 2" key="1">
    <citation type="submission" date="2017-05" db="EMBL/GenBank/DDBJ databases">
        <title>Biotechnological potential of actinobacteria isolated from South African environments.</title>
        <authorList>
            <person name="Le Roes-Hill M."/>
            <person name="Prins A."/>
            <person name="Durrell K.A."/>
        </authorList>
    </citation>
    <scope>NUCLEOTIDE SEQUENCE [LARGE SCALE GENOMIC DNA]</scope>
    <source>
        <strain evidence="1">M26</strain>
    </source>
</reference>
<accession>A0A243RMA0</accession>
<name>A0A243RMA0_9ACTN</name>
<keyword evidence="2" id="KW-1185">Reference proteome</keyword>
<sequence>MARKWVDVDDRRELLEEAYEVTTLAMYASMLSPDLEGVACGSYGRLVELAEELDMPAPPLLAEVGKSGASTPLDAWLSEGGLYHSGRRWCDLRDGGHWAHQCG</sequence>
<comment type="caution">
    <text evidence="1">The sequence shown here is derived from an EMBL/GenBank/DDBJ whole genome shotgun (WGS) entry which is preliminary data.</text>
</comment>
<evidence type="ECO:0000313" key="1">
    <source>
        <dbReference type="EMBL" id="OUC96066.1"/>
    </source>
</evidence>